<dbReference type="Proteomes" id="UP000828390">
    <property type="component" value="Unassembled WGS sequence"/>
</dbReference>
<reference evidence="1" key="2">
    <citation type="submission" date="2020-11" db="EMBL/GenBank/DDBJ databases">
        <authorList>
            <person name="McCartney M.A."/>
            <person name="Auch B."/>
            <person name="Kono T."/>
            <person name="Mallez S."/>
            <person name="Becker A."/>
            <person name="Gohl D.M."/>
            <person name="Silverstein K.A.T."/>
            <person name="Koren S."/>
            <person name="Bechman K.B."/>
            <person name="Herman A."/>
            <person name="Abrahante J.E."/>
            <person name="Garbe J."/>
        </authorList>
    </citation>
    <scope>NUCLEOTIDE SEQUENCE</scope>
    <source>
        <strain evidence="1">Duluth1</strain>
        <tissue evidence="1">Whole animal</tissue>
    </source>
</reference>
<dbReference type="AlphaFoldDB" id="A0A9D4FTB7"/>
<gene>
    <name evidence="1" type="ORF">DPMN_132929</name>
</gene>
<name>A0A9D4FTB7_DREPO</name>
<evidence type="ECO:0000313" key="2">
    <source>
        <dbReference type="Proteomes" id="UP000828390"/>
    </source>
</evidence>
<comment type="caution">
    <text evidence="1">The sequence shown here is derived from an EMBL/GenBank/DDBJ whole genome shotgun (WGS) entry which is preliminary data.</text>
</comment>
<keyword evidence="2" id="KW-1185">Reference proteome</keyword>
<protein>
    <submittedName>
        <fullName evidence="1">Uncharacterized protein</fullName>
    </submittedName>
</protein>
<reference evidence="1" key="1">
    <citation type="journal article" date="2019" name="bioRxiv">
        <title>The Genome of the Zebra Mussel, Dreissena polymorpha: A Resource for Invasive Species Research.</title>
        <authorList>
            <person name="McCartney M.A."/>
            <person name="Auch B."/>
            <person name="Kono T."/>
            <person name="Mallez S."/>
            <person name="Zhang Y."/>
            <person name="Obille A."/>
            <person name="Becker A."/>
            <person name="Abrahante J.E."/>
            <person name="Garbe J."/>
            <person name="Badalamenti J.P."/>
            <person name="Herman A."/>
            <person name="Mangelson H."/>
            <person name="Liachko I."/>
            <person name="Sullivan S."/>
            <person name="Sone E.D."/>
            <person name="Koren S."/>
            <person name="Silverstein K.A.T."/>
            <person name="Beckman K.B."/>
            <person name="Gohl D.M."/>
        </authorList>
    </citation>
    <scope>NUCLEOTIDE SEQUENCE</scope>
    <source>
        <strain evidence="1">Duluth1</strain>
        <tissue evidence="1">Whole animal</tissue>
    </source>
</reference>
<dbReference type="EMBL" id="JAIWYP010000006">
    <property type="protein sequence ID" value="KAH3804640.1"/>
    <property type="molecule type" value="Genomic_DNA"/>
</dbReference>
<organism evidence="1 2">
    <name type="scientific">Dreissena polymorpha</name>
    <name type="common">Zebra mussel</name>
    <name type="synonym">Mytilus polymorpha</name>
    <dbReference type="NCBI Taxonomy" id="45954"/>
    <lineage>
        <taxon>Eukaryota</taxon>
        <taxon>Metazoa</taxon>
        <taxon>Spiralia</taxon>
        <taxon>Lophotrochozoa</taxon>
        <taxon>Mollusca</taxon>
        <taxon>Bivalvia</taxon>
        <taxon>Autobranchia</taxon>
        <taxon>Heteroconchia</taxon>
        <taxon>Euheterodonta</taxon>
        <taxon>Imparidentia</taxon>
        <taxon>Neoheterodontei</taxon>
        <taxon>Myida</taxon>
        <taxon>Dreissenoidea</taxon>
        <taxon>Dreissenidae</taxon>
        <taxon>Dreissena</taxon>
    </lineage>
</organism>
<proteinExistence type="predicted"/>
<accession>A0A9D4FTB7</accession>
<sequence length="82" mass="9571">MLQIQDTQTRIEWAEGRLVEDHMVEARDILSIIDRGTGLSRKDRGIGKTWVKIKILTLGKLINWEKKIIWWILGLGSFLQLQ</sequence>
<evidence type="ECO:0000313" key="1">
    <source>
        <dbReference type="EMBL" id="KAH3804640.1"/>
    </source>
</evidence>